<evidence type="ECO:0000256" key="8">
    <source>
        <dbReference type="SAM" id="MobiDB-lite"/>
    </source>
</evidence>
<evidence type="ECO:0000256" key="7">
    <source>
        <dbReference type="ARBA" id="ARBA00023242"/>
    </source>
</evidence>
<keyword evidence="7" id="KW-0539">Nucleus</keyword>
<evidence type="ECO:0000256" key="2">
    <source>
        <dbReference type="ARBA" id="ARBA00004123"/>
    </source>
</evidence>
<dbReference type="InterPro" id="IPR045249">
    <property type="entry name" value="HARBI1-like"/>
</dbReference>
<feature type="compositionally biased region" description="Low complexity" evidence="8">
    <location>
        <begin position="299"/>
        <end position="321"/>
    </location>
</feature>
<evidence type="ECO:0000256" key="5">
    <source>
        <dbReference type="ARBA" id="ARBA00022723"/>
    </source>
</evidence>
<keyword evidence="4" id="KW-0540">Nuclease</keyword>
<evidence type="ECO:0000256" key="6">
    <source>
        <dbReference type="ARBA" id="ARBA00022801"/>
    </source>
</evidence>
<gene>
    <name evidence="10" type="ORF">R1sor_003948</name>
</gene>
<feature type="domain" description="DDE Tnp4" evidence="9">
    <location>
        <begin position="617"/>
        <end position="783"/>
    </location>
</feature>
<evidence type="ECO:0000256" key="3">
    <source>
        <dbReference type="ARBA" id="ARBA00006958"/>
    </source>
</evidence>
<dbReference type="GO" id="GO:0016787">
    <property type="term" value="F:hydrolase activity"/>
    <property type="evidence" value="ECO:0007669"/>
    <property type="project" value="UniProtKB-KW"/>
</dbReference>
<organism evidence="10 11">
    <name type="scientific">Riccia sorocarpa</name>
    <dbReference type="NCBI Taxonomy" id="122646"/>
    <lineage>
        <taxon>Eukaryota</taxon>
        <taxon>Viridiplantae</taxon>
        <taxon>Streptophyta</taxon>
        <taxon>Embryophyta</taxon>
        <taxon>Marchantiophyta</taxon>
        <taxon>Marchantiopsida</taxon>
        <taxon>Marchantiidae</taxon>
        <taxon>Marchantiales</taxon>
        <taxon>Ricciaceae</taxon>
        <taxon>Riccia</taxon>
    </lineage>
</organism>
<evidence type="ECO:0000259" key="9">
    <source>
        <dbReference type="Pfam" id="PF13359"/>
    </source>
</evidence>
<dbReference type="GO" id="GO:0005634">
    <property type="term" value="C:nucleus"/>
    <property type="evidence" value="ECO:0007669"/>
    <property type="project" value="UniProtKB-SubCell"/>
</dbReference>
<evidence type="ECO:0000256" key="4">
    <source>
        <dbReference type="ARBA" id="ARBA00022722"/>
    </source>
</evidence>
<evidence type="ECO:0000256" key="1">
    <source>
        <dbReference type="ARBA" id="ARBA00001968"/>
    </source>
</evidence>
<comment type="subcellular location">
    <subcellularLocation>
        <location evidence="2">Nucleus</location>
    </subcellularLocation>
</comment>
<comment type="caution">
    <text evidence="10">The sequence shown here is derived from an EMBL/GenBank/DDBJ whole genome shotgun (WGS) entry which is preliminary data.</text>
</comment>
<reference evidence="10 11" key="1">
    <citation type="submission" date="2024-09" db="EMBL/GenBank/DDBJ databases">
        <title>Chromosome-scale assembly of Riccia sorocarpa.</title>
        <authorList>
            <person name="Paukszto L."/>
        </authorList>
    </citation>
    <scope>NUCLEOTIDE SEQUENCE [LARGE SCALE GENOMIC DNA]</scope>
    <source>
        <strain evidence="10">LP-2024</strain>
        <tissue evidence="10">Aerial parts of the thallus</tissue>
    </source>
</reference>
<dbReference type="Proteomes" id="UP001633002">
    <property type="component" value="Unassembled WGS sequence"/>
</dbReference>
<dbReference type="GO" id="GO:0004518">
    <property type="term" value="F:nuclease activity"/>
    <property type="evidence" value="ECO:0007669"/>
    <property type="project" value="UniProtKB-KW"/>
</dbReference>
<comment type="cofactor">
    <cofactor evidence="1">
        <name>a divalent metal cation</name>
        <dbReference type="ChEBI" id="CHEBI:60240"/>
    </cofactor>
</comment>
<sequence>MDVREGIYSLMENRNRVESEGNDEFSQRPDYGSQSAFLGINSLVLSIPSSQVAGNHNSRVVRPTPVDAAHLAAWARRASTQPLPTSPPNIIDYGCTVPALNLGGVGRRVQAFPNLRSSFSNLPQANPIHMAETAEAAAEAGPSGTAPGSTQVPGNTSNPAVGTTEGNTRIGQRMIWQEWQITQLIECKKIEWEEFESVTGREHIVSSDVKWRRVQVNLREKGVLADVSQIRGKWEGILGWYKAVKDWNNRSGNPSYESMRKADRKIAKLPVDFKESWGDLLDSFYGRRASFAPPCVSESSNPVSDAAPAASVPVSPQGSSPNLQEEVTDGDGTGVASSGSERPGVGPNPPAPRTAGVAQPGAQVQGNFGVKRKKNMSASVSAMHEAMNKLSRSLVDVEKNREERELAKLEWLKEAEDHDEYTLLLLLCEVIIMFHTMLDFGGLFEDLGSHEDWEGDTWQQSVVLAHAIAAAGEEIKDAGWWVKERSLLWFDYFLMKGYEEDRWLRCLSMPKEVFLSICQDLAPAVRRADTRFRRAVPVEVKIVAVLYKLVTGINYFNAGELFGIGQSTLHEFMEEVIGAIICILGPRHMYWPSGPAMDAVSAGFRKKCGLVNCQGAIDGSHIRIRAPIGKELAIDYYNRKGFHSILLQGICDADSIFLDVAVGFPGSMNDKRMLRLSKFYNLVQEGRVLQEPSISLQNGVLLHPYILGDAGYSMASWLMVPYSVHPGSTDLERIFTEQHIRGRLAIEQAFGILKNRFTILQTGIRADVSFSPKVVHACCIIHNILIRHRLANADSGPSDIQLDFTQVPVPGVSQLRYGDTGQEVRSALAEYLALAT</sequence>
<keyword evidence="5" id="KW-0479">Metal-binding</keyword>
<feature type="compositionally biased region" description="Low complexity" evidence="8">
    <location>
        <begin position="134"/>
        <end position="149"/>
    </location>
</feature>
<keyword evidence="6" id="KW-0378">Hydrolase</keyword>
<evidence type="ECO:0000313" key="11">
    <source>
        <dbReference type="Proteomes" id="UP001633002"/>
    </source>
</evidence>
<evidence type="ECO:0000313" key="10">
    <source>
        <dbReference type="EMBL" id="KAL3685926.1"/>
    </source>
</evidence>
<protein>
    <recommendedName>
        <fullName evidence="9">DDE Tnp4 domain-containing protein</fullName>
    </recommendedName>
</protein>
<proteinExistence type="inferred from homology"/>
<accession>A0ABD3H4Y9</accession>
<dbReference type="PANTHER" id="PTHR22930">
    <property type="match status" value="1"/>
</dbReference>
<dbReference type="AlphaFoldDB" id="A0ABD3H4Y9"/>
<dbReference type="Pfam" id="PF13359">
    <property type="entry name" value="DDE_Tnp_4"/>
    <property type="match status" value="1"/>
</dbReference>
<feature type="region of interest" description="Disordered" evidence="8">
    <location>
        <begin position="295"/>
        <end position="368"/>
    </location>
</feature>
<keyword evidence="11" id="KW-1185">Reference proteome</keyword>
<feature type="region of interest" description="Disordered" evidence="8">
    <location>
        <begin position="134"/>
        <end position="166"/>
    </location>
</feature>
<dbReference type="EMBL" id="JBJQOH010000006">
    <property type="protein sequence ID" value="KAL3685926.1"/>
    <property type="molecule type" value="Genomic_DNA"/>
</dbReference>
<dbReference type="GO" id="GO:0046872">
    <property type="term" value="F:metal ion binding"/>
    <property type="evidence" value="ECO:0007669"/>
    <property type="project" value="UniProtKB-KW"/>
</dbReference>
<comment type="similarity">
    <text evidence="3">Belongs to the HARBI1 family.</text>
</comment>
<name>A0ABD3H4Y9_9MARC</name>
<dbReference type="PANTHER" id="PTHR22930:SF85">
    <property type="entry name" value="GH03217P-RELATED"/>
    <property type="match status" value="1"/>
</dbReference>
<feature type="compositionally biased region" description="Polar residues" evidence="8">
    <location>
        <begin position="150"/>
        <end position="166"/>
    </location>
</feature>
<dbReference type="InterPro" id="IPR027806">
    <property type="entry name" value="HARBI1_dom"/>
</dbReference>